<reference evidence="1 2" key="1">
    <citation type="submission" date="2018-09" db="EMBL/GenBank/DDBJ databases">
        <title>Phylogeny of the Shewanellaceae, and recommendation for two new genera, Pseudoshewanella and Parashewanella.</title>
        <authorList>
            <person name="Wang G."/>
        </authorList>
    </citation>
    <scope>NUCLEOTIDE SEQUENCE [LARGE SCALE GENOMIC DNA]</scope>
    <source>
        <strain evidence="1 2">C51</strain>
    </source>
</reference>
<keyword evidence="2" id="KW-1185">Reference proteome</keyword>
<proteinExistence type="predicted"/>
<sequence>MTILSSLGNEQVLMSRDNPAGFKLEELTRKLRYEIEEKTRNISNDERIQAKTVVNNNSQIIGLLHQIEAIQRQSFVLMEQIAPDEGALGKPRIGK</sequence>
<protein>
    <submittedName>
        <fullName evidence="1">Uncharacterized protein</fullName>
    </submittedName>
</protein>
<comment type="caution">
    <text evidence="1">The sequence shown here is derived from an EMBL/GenBank/DDBJ whole genome shotgun (WGS) entry which is preliminary data.</text>
</comment>
<organism evidence="1 2">
    <name type="scientific">Parashewanella curva</name>
    <dbReference type="NCBI Taxonomy" id="2338552"/>
    <lineage>
        <taxon>Bacteria</taxon>
        <taxon>Pseudomonadati</taxon>
        <taxon>Pseudomonadota</taxon>
        <taxon>Gammaproteobacteria</taxon>
        <taxon>Alteromonadales</taxon>
        <taxon>Shewanellaceae</taxon>
        <taxon>Parashewanella</taxon>
    </lineage>
</organism>
<dbReference type="Proteomes" id="UP000281474">
    <property type="component" value="Unassembled WGS sequence"/>
</dbReference>
<dbReference type="EMBL" id="QZEI01000009">
    <property type="protein sequence ID" value="RLV61064.1"/>
    <property type="molecule type" value="Genomic_DNA"/>
</dbReference>
<name>A0A3L8Q0A2_9GAMM</name>
<evidence type="ECO:0000313" key="1">
    <source>
        <dbReference type="EMBL" id="RLV61064.1"/>
    </source>
</evidence>
<accession>A0A3L8Q0A2</accession>
<evidence type="ECO:0000313" key="2">
    <source>
        <dbReference type="Proteomes" id="UP000281474"/>
    </source>
</evidence>
<gene>
    <name evidence="1" type="ORF">D5018_03755</name>
</gene>
<dbReference type="OrthoDB" id="6197714at2"/>
<dbReference type="AlphaFoldDB" id="A0A3L8Q0A2"/>